<sequence length="121" mass="12854">MPENVAPRSGAPAAGQGSRGKGAYQDSDKPAQIRFSNISAAKAVADAIRTSLGPEGMDKMIQDGKGGVTITNDGTTILKQMQVLHPAARIKVYIQPSFLSHSKKLWKGVLKSLMTCLDLCN</sequence>
<comment type="similarity">
    <text evidence="1 5">Belongs to the TCP-1 chaperonin family.</text>
</comment>
<reference evidence="7 8" key="1">
    <citation type="submission" date="2018-10" db="EMBL/GenBank/DDBJ databases">
        <title>Improved assembly of the deer mouse Peromyscus maniculatus genome.</title>
        <authorList>
            <person name="Lassance J.-M."/>
            <person name="Hoekstra H.E."/>
        </authorList>
    </citation>
    <scope>NUCLEOTIDE SEQUENCE [LARGE SCALE GENOMIC DNA]</scope>
</reference>
<dbReference type="Proteomes" id="UP000694547">
    <property type="component" value="Chromosome 10"/>
</dbReference>
<reference evidence="7" key="3">
    <citation type="submission" date="2025-09" db="UniProtKB">
        <authorList>
            <consortium name="Ensembl"/>
        </authorList>
    </citation>
    <scope>IDENTIFICATION</scope>
</reference>
<dbReference type="InterPro" id="IPR002423">
    <property type="entry name" value="Cpn60/GroEL/TCP-1"/>
</dbReference>
<dbReference type="GeneTree" id="ENSGT00550000074956"/>
<dbReference type="InterPro" id="IPR017998">
    <property type="entry name" value="Chaperone_TCP-1"/>
</dbReference>
<organism evidence="7 8">
    <name type="scientific">Peromyscus maniculatus bairdii</name>
    <name type="common">Prairie deer mouse</name>
    <dbReference type="NCBI Taxonomy" id="230844"/>
    <lineage>
        <taxon>Eukaryota</taxon>
        <taxon>Metazoa</taxon>
        <taxon>Chordata</taxon>
        <taxon>Craniata</taxon>
        <taxon>Vertebrata</taxon>
        <taxon>Euteleostomi</taxon>
        <taxon>Mammalia</taxon>
        <taxon>Eutheria</taxon>
        <taxon>Euarchontoglires</taxon>
        <taxon>Glires</taxon>
        <taxon>Rodentia</taxon>
        <taxon>Myomorpha</taxon>
        <taxon>Muroidea</taxon>
        <taxon>Cricetidae</taxon>
        <taxon>Neotominae</taxon>
        <taxon>Peromyscus</taxon>
    </lineage>
</organism>
<evidence type="ECO:0000256" key="5">
    <source>
        <dbReference type="RuleBase" id="RU004187"/>
    </source>
</evidence>
<dbReference type="AlphaFoldDB" id="A0A8C8UP26"/>
<evidence type="ECO:0000256" key="1">
    <source>
        <dbReference type="ARBA" id="ARBA00008020"/>
    </source>
</evidence>
<dbReference type="Gene3D" id="1.10.560.10">
    <property type="entry name" value="GroEL-like equatorial domain"/>
    <property type="match status" value="1"/>
</dbReference>
<keyword evidence="2 5" id="KW-0547">Nucleotide-binding</keyword>
<feature type="region of interest" description="Disordered" evidence="6">
    <location>
        <begin position="1"/>
        <end position="28"/>
    </location>
</feature>
<reference evidence="7" key="2">
    <citation type="submission" date="2025-08" db="UniProtKB">
        <authorList>
            <consortium name="Ensembl"/>
        </authorList>
    </citation>
    <scope>IDENTIFICATION</scope>
</reference>
<dbReference type="Ensembl" id="ENSPEMT00000042644.1">
    <property type="protein sequence ID" value="ENSPEMP00000034324.1"/>
    <property type="gene ID" value="ENSPEMG00000031139.1"/>
</dbReference>
<evidence type="ECO:0000313" key="8">
    <source>
        <dbReference type="Proteomes" id="UP000694547"/>
    </source>
</evidence>
<keyword evidence="4 5" id="KW-0143">Chaperone</keyword>
<evidence type="ECO:0000256" key="4">
    <source>
        <dbReference type="ARBA" id="ARBA00023186"/>
    </source>
</evidence>
<proteinExistence type="inferred from homology"/>
<protein>
    <recommendedName>
        <fullName evidence="9">T-complex protein 1 subunit delta</fullName>
    </recommendedName>
</protein>
<keyword evidence="3 5" id="KW-0067">ATP-binding</keyword>
<dbReference type="GO" id="GO:0051082">
    <property type="term" value="F:unfolded protein binding"/>
    <property type="evidence" value="ECO:0007669"/>
    <property type="project" value="InterPro"/>
</dbReference>
<evidence type="ECO:0008006" key="9">
    <source>
        <dbReference type="Google" id="ProtNLM"/>
    </source>
</evidence>
<accession>A0A8C8UP26</accession>
<dbReference type="PANTHER" id="PTHR11353">
    <property type="entry name" value="CHAPERONIN"/>
    <property type="match status" value="1"/>
</dbReference>
<dbReference type="GO" id="GO:0016887">
    <property type="term" value="F:ATP hydrolysis activity"/>
    <property type="evidence" value="ECO:0007669"/>
    <property type="project" value="InterPro"/>
</dbReference>
<dbReference type="SUPFAM" id="SSF48592">
    <property type="entry name" value="GroEL equatorial domain-like"/>
    <property type="match status" value="1"/>
</dbReference>
<dbReference type="Pfam" id="PF00118">
    <property type="entry name" value="Cpn60_TCP1"/>
    <property type="match status" value="1"/>
</dbReference>
<evidence type="ECO:0000256" key="3">
    <source>
        <dbReference type="ARBA" id="ARBA00022840"/>
    </source>
</evidence>
<dbReference type="PRINTS" id="PR00304">
    <property type="entry name" value="TCOMPLEXTCP1"/>
</dbReference>
<dbReference type="PROSITE" id="PS00750">
    <property type="entry name" value="TCP1_1"/>
    <property type="match status" value="1"/>
</dbReference>
<dbReference type="GO" id="GO:0140662">
    <property type="term" value="F:ATP-dependent protein folding chaperone"/>
    <property type="evidence" value="ECO:0007669"/>
    <property type="project" value="InterPro"/>
</dbReference>
<evidence type="ECO:0000313" key="7">
    <source>
        <dbReference type="Ensembl" id="ENSPEMP00000034324.1"/>
    </source>
</evidence>
<evidence type="ECO:0000256" key="6">
    <source>
        <dbReference type="SAM" id="MobiDB-lite"/>
    </source>
</evidence>
<keyword evidence="8" id="KW-1185">Reference proteome</keyword>
<name>A0A8C8UP26_PERMB</name>
<dbReference type="InterPro" id="IPR027413">
    <property type="entry name" value="GROEL-like_equatorial_sf"/>
</dbReference>
<dbReference type="InterPro" id="IPR002194">
    <property type="entry name" value="Chaperonin_TCP-1_CS"/>
</dbReference>
<evidence type="ECO:0000256" key="2">
    <source>
        <dbReference type="ARBA" id="ARBA00022741"/>
    </source>
</evidence>
<dbReference type="GO" id="GO:0005524">
    <property type="term" value="F:ATP binding"/>
    <property type="evidence" value="ECO:0007669"/>
    <property type="project" value="UniProtKB-KW"/>
</dbReference>